<reference evidence="4" key="1">
    <citation type="journal article" date="2019" name="Int. J. Syst. Evol. Microbiol.">
        <title>The Global Catalogue of Microorganisms (GCM) 10K type strain sequencing project: providing services to taxonomists for standard genome sequencing and annotation.</title>
        <authorList>
            <consortium name="The Broad Institute Genomics Platform"/>
            <consortium name="The Broad Institute Genome Sequencing Center for Infectious Disease"/>
            <person name="Wu L."/>
            <person name="Ma J."/>
        </authorList>
    </citation>
    <scope>NUCLEOTIDE SEQUENCE [LARGE SCALE GENOMIC DNA]</scope>
    <source>
        <strain evidence="4">JCM 18304</strain>
    </source>
</reference>
<protein>
    <recommendedName>
        <fullName evidence="1">ESAT-6-like protein</fullName>
    </recommendedName>
</protein>
<gene>
    <name evidence="3" type="ORF">GCM10023322_02500</name>
</gene>
<comment type="similarity">
    <text evidence="1">Belongs to the WXG100 family.</text>
</comment>
<evidence type="ECO:0000313" key="4">
    <source>
        <dbReference type="Proteomes" id="UP001501570"/>
    </source>
</evidence>
<accession>A0ABP9RHZ7</accession>
<organism evidence="3 4">
    <name type="scientific">Rugosimonospora acidiphila</name>
    <dbReference type="NCBI Taxonomy" id="556531"/>
    <lineage>
        <taxon>Bacteria</taxon>
        <taxon>Bacillati</taxon>
        <taxon>Actinomycetota</taxon>
        <taxon>Actinomycetes</taxon>
        <taxon>Micromonosporales</taxon>
        <taxon>Micromonosporaceae</taxon>
        <taxon>Rugosimonospora</taxon>
    </lineage>
</organism>
<evidence type="ECO:0000256" key="2">
    <source>
        <dbReference type="SAM" id="MobiDB-lite"/>
    </source>
</evidence>
<proteinExistence type="inferred from homology"/>
<dbReference type="RefSeq" id="WP_345625206.1">
    <property type="nucleotide sequence ID" value="NZ_BAABJQ010000001.1"/>
</dbReference>
<evidence type="ECO:0000313" key="3">
    <source>
        <dbReference type="EMBL" id="GAA5177554.1"/>
    </source>
</evidence>
<keyword evidence="4" id="KW-1185">Reference proteome</keyword>
<dbReference type="InterPro" id="IPR036689">
    <property type="entry name" value="ESAT-6-like_sf"/>
</dbReference>
<dbReference type="InterPro" id="IPR010310">
    <property type="entry name" value="T7SS_ESAT-6-like"/>
</dbReference>
<dbReference type="Pfam" id="PF06013">
    <property type="entry name" value="WXG100"/>
    <property type="match status" value="1"/>
</dbReference>
<dbReference type="SUPFAM" id="SSF140453">
    <property type="entry name" value="EsxAB dimer-like"/>
    <property type="match status" value="1"/>
</dbReference>
<evidence type="ECO:0000256" key="1">
    <source>
        <dbReference type="RuleBase" id="RU362001"/>
    </source>
</evidence>
<dbReference type="Gene3D" id="1.10.287.1060">
    <property type="entry name" value="ESAT-6-like"/>
    <property type="match status" value="1"/>
</dbReference>
<dbReference type="NCBIfam" id="TIGR03930">
    <property type="entry name" value="WXG100_ESAT6"/>
    <property type="match status" value="1"/>
</dbReference>
<name>A0ABP9RHZ7_9ACTN</name>
<dbReference type="Proteomes" id="UP001501570">
    <property type="component" value="Unassembled WGS sequence"/>
</dbReference>
<comment type="caution">
    <text evidence="3">The sequence shown here is derived from an EMBL/GenBank/DDBJ whole genome shotgun (WGS) entry which is preliminary data.</text>
</comment>
<sequence length="105" mass="11053">MSTTSAQAAVMEATAAKFDQVNQSLQGTLRRLLGELEVLRSQWQGAGGASFEQVKLAWAEDQAALQQALGETATAIRTSGRQYTTSDGAAADRLRGSTGGVRLPL</sequence>
<feature type="region of interest" description="Disordered" evidence="2">
    <location>
        <begin position="80"/>
        <end position="105"/>
    </location>
</feature>
<dbReference type="EMBL" id="BAABJQ010000001">
    <property type="protein sequence ID" value="GAA5177554.1"/>
    <property type="molecule type" value="Genomic_DNA"/>
</dbReference>